<reference evidence="13" key="1">
    <citation type="submission" date="2009-12" db="EMBL/GenBank/DDBJ databases">
        <title>Complete sequence of Treponema azotonutricium strain ZAS-9.</title>
        <authorList>
            <person name="Tetu S.G."/>
            <person name="Matson E."/>
            <person name="Ren Q."/>
            <person name="Seshadri R."/>
            <person name="Elbourne L."/>
            <person name="Hassan K.A."/>
            <person name="Durkin A."/>
            <person name="Radune D."/>
            <person name="Mohamoud Y."/>
            <person name="Shay R."/>
            <person name="Jin S."/>
            <person name="Zhang X."/>
            <person name="Lucey K."/>
            <person name="Ballor N.R."/>
            <person name="Ottesen E."/>
            <person name="Rosenthal R."/>
            <person name="Allen A."/>
            <person name="Leadbetter J.R."/>
            <person name="Paulsen I.T."/>
        </authorList>
    </citation>
    <scope>NUCLEOTIDE SEQUENCE [LARGE SCALE GENOMIC DNA]</scope>
    <source>
        <strain evidence="13">ATCC BAA-888 / DSM 13862 / ZAS-9</strain>
    </source>
</reference>
<dbReference type="InterPro" id="IPR046886">
    <property type="entry name" value="RsmE_MTase_dom"/>
</dbReference>
<keyword evidence="13" id="KW-1185">Reference proteome</keyword>
<evidence type="ECO:0000256" key="10">
    <source>
        <dbReference type="PIRNR" id="PIRNR015601"/>
    </source>
</evidence>
<accession>F5YD33</accession>
<dbReference type="CDD" id="cd18084">
    <property type="entry name" value="RsmE-like"/>
    <property type="match status" value="1"/>
</dbReference>
<dbReference type="eggNOG" id="COG1385">
    <property type="taxonomic scope" value="Bacteria"/>
</dbReference>
<keyword evidence="3 10" id="KW-0963">Cytoplasm</keyword>
<dbReference type="PIRSF" id="PIRSF015601">
    <property type="entry name" value="MTase_slr0722"/>
    <property type="match status" value="1"/>
</dbReference>
<evidence type="ECO:0000256" key="1">
    <source>
        <dbReference type="ARBA" id="ARBA00004496"/>
    </source>
</evidence>
<dbReference type="EC" id="2.1.1.193" evidence="10"/>
<evidence type="ECO:0000256" key="2">
    <source>
        <dbReference type="ARBA" id="ARBA00005528"/>
    </source>
</evidence>
<comment type="function">
    <text evidence="8 10">Specifically methylates the N3 position of the uracil ring of uridine 1498 (m3U1498) in 16S rRNA. Acts on the fully assembled 30S ribosomal subunit.</text>
</comment>
<dbReference type="Proteomes" id="UP000009222">
    <property type="component" value="Chromosome"/>
</dbReference>
<protein>
    <recommendedName>
        <fullName evidence="10">Ribosomal RNA small subunit methyltransferase E</fullName>
        <ecNumber evidence="10">2.1.1.193</ecNumber>
    </recommendedName>
</protein>
<dbReference type="OrthoDB" id="362914at2"/>
<organism evidence="12 13">
    <name type="scientific">Leadbettera azotonutricia (strain ATCC BAA-888 / DSM 13862 / ZAS-9)</name>
    <name type="common">Treponema azotonutricium</name>
    <dbReference type="NCBI Taxonomy" id="545695"/>
    <lineage>
        <taxon>Bacteria</taxon>
        <taxon>Pseudomonadati</taxon>
        <taxon>Spirochaetota</taxon>
        <taxon>Spirochaetia</taxon>
        <taxon>Spirochaetales</taxon>
        <taxon>Breznakiellaceae</taxon>
        <taxon>Leadbettera</taxon>
    </lineage>
</organism>
<keyword evidence="5 10" id="KW-0489">Methyltransferase</keyword>
<evidence type="ECO:0000256" key="4">
    <source>
        <dbReference type="ARBA" id="ARBA00022552"/>
    </source>
</evidence>
<evidence type="ECO:0000256" key="8">
    <source>
        <dbReference type="ARBA" id="ARBA00025699"/>
    </source>
</evidence>
<evidence type="ECO:0000256" key="3">
    <source>
        <dbReference type="ARBA" id="ARBA00022490"/>
    </source>
</evidence>
<evidence type="ECO:0000256" key="9">
    <source>
        <dbReference type="ARBA" id="ARBA00047944"/>
    </source>
</evidence>
<comment type="similarity">
    <text evidence="2 10">Belongs to the RNA methyltransferase RsmE family.</text>
</comment>
<evidence type="ECO:0000259" key="11">
    <source>
        <dbReference type="Pfam" id="PF04452"/>
    </source>
</evidence>
<dbReference type="Pfam" id="PF04452">
    <property type="entry name" value="Methyltrans_RNA"/>
    <property type="match status" value="1"/>
</dbReference>
<dbReference type="Gene3D" id="3.40.1280.10">
    <property type="match status" value="1"/>
</dbReference>
<dbReference type="STRING" id="545695.TREAZ_2781"/>
<dbReference type="GO" id="GO:0070475">
    <property type="term" value="P:rRNA base methylation"/>
    <property type="evidence" value="ECO:0007669"/>
    <property type="project" value="TreeGrafter"/>
</dbReference>
<sequence length="277" mass="30257">MPISPFLCYTPPVNIILFEPHEMGKPLPRRDERTIHLLKVLRKKAGDSFDAGLLGGNVGTGFIEDIKFDGSIVYILDLKEAPPPRYPVRLAVGFPRPIQIRRILRDLSNLGLEAIDLIGTELGEKSYRDTKLLTDGGARAALIEGAVQARDTRIPLLSAYTSLDEWLGERPWDKPQSPEHTSDFSWNIYAAGLSKNRSPILIAADNVRPEGTLANLSALGQSMVLAVGSERGWSDAERDKLEAAGFLRLSMGDRALRTETACTAAAILALEKTGVLG</sequence>
<dbReference type="NCBIfam" id="TIGR00046">
    <property type="entry name" value="RsmE family RNA methyltransferase"/>
    <property type="match status" value="2"/>
</dbReference>
<dbReference type="GO" id="GO:0005737">
    <property type="term" value="C:cytoplasm"/>
    <property type="evidence" value="ECO:0007669"/>
    <property type="project" value="UniProtKB-SubCell"/>
</dbReference>
<dbReference type="InParanoid" id="F5YD33"/>
<feature type="domain" description="Ribosomal RNA small subunit methyltransferase E methyltransferase" evidence="11">
    <location>
        <begin position="86"/>
        <end position="267"/>
    </location>
</feature>
<dbReference type="InterPro" id="IPR029028">
    <property type="entry name" value="Alpha/beta_knot_MTases"/>
</dbReference>
<dbReference type="InterPro" id="IPR006700">
    <property type="entry name" value="RsmE"/>
</dbReference>
<dbReference type="HOGENOM" id="CLU_067442_1_0_12"/>
<dbReference type="SUPFAM" id="SSF75217">
    <property type="entry name" value="alpha/beta knot"/>
    <property type="match status" value="1"/>
</dbReference>
<gene>
    <name evidence="12" type="ordered locus">TREAZ_2781</name>
</gene>
<evidence type="ECO:0000256" key="7">
    <source>
        <dbReference type="ARBA" id="ARBA00022691"/>
    </source>
</evidence>
<reference evidence="12 13" key="2">
    <citation type="journal article" date="2011" name="ISME J.">
        <title>RNA-seq reveals cooperative metabolic interactions between two termite-gut spirochete species in co-culture.</title>
        <authorList>
            <person name="Rosenthal A.Z."/>
            <person name="Matson E.G."/>
            <person name="Eldar A."/>
            <person name="Leadbetter J.R."/>
        </authorList>
    </citation>
    <scope>NUCLEOTIDE SEQUENCE [LARGE SCALE GENOMIC DNA]</scope>
    <source>
        <strain evidence="13">ATCC BAA-888 / DSM 13862 / ZAS-9</strain>
    </source>
</reference>
<name>F5YD33_LEAAZ</name>
<comment type="catalytic activity">
    <reaction evidence="9 10">
        <text>uridine(1498) in 16S rRNA + S-adenosyl-L-methionine = N(3)-methyluridine(1498) in 16S rRNA + S-adenosyl-L-homocysteine + H(+)</text>
        <dbReference type="Rhea" id="RHEA:42920"/>
        <dbReference type="Rhea" id="RHEA-COMP:10283"/>
        <dbReference type="Rhea" id="RHEA-COMP:10284"/>
        <dbReference type="ChEBI" id="CHEBI:15378"/>
        <dbReference type="ChEBI" id="CHEBI:57856"/>
        <dbReference type="ChEBI" id="CHEBI:59789"/>
        <dbReference type="ChEBI" id="CHEBI:65315"/>
        <dbReference type="ChEBI" id="CHEBI:74502"/>
        <dbReference type="EC" id="2.1.1.193"/>
    </reaction>
</comment>
<dbReference type="EMBL" id="CP001841">
    <property type="protein sequence ID" value="AEF81686.1"/>
    <property type="molecule type" value="Genomic_DNA"/>
</dbReference>
<keyword evidence="4 10" id="KW-0698">rRNA processing</keyword>
<dbReference type="KEGG" id="taz:TREAZ_2781"/>
<dbReference type="GO" id="GO:0070042">
    <property type="term" value="F:rRNA (uridine-N3-)-methyltransferase activity"/>
    <property type="evidence" value="ECO:0007669"/>
    <property type="project" value="TreeGrafter"/>
</dbReference>
<dbReference type="PANTHER" id="PTHR30027:SF3">
    <property type="entry name" value="16S RRNA (URACIL(1498)-N(3))-METHYLTRANSFERASE"/>
    <property type="match status" value="1"/>
</dbReference>
<evidence type="ECO:0000313" key="12">
    <source>
        <dbReference type="EMBL" id="AEF81686.1"/>
    </source>
</evidence>
<dbReference type="AlphaFoldDB" id="F5YD33"/>
<proteinExistence type="inferred from homology"/>
<dbReference type="InterPro" id="IPR029026">
    <property type="entry name" value="tRNA_m1G_MTases_N"/>
</dbReference>
<evidence type="ECO:0000313" key="13">
    <source>
        <dbReference type="Proteomes" id="UP000009222"/>
    </source>
</evidence>
<evidence type="ECO:0000256" key="5">
    <source>
        <dbReference type="ARBA" id="ARBA00022603"/>
    </source>
</evidence>
<evidence type="ECO:0000256" key="6">
    <source>
        <dbReference type="ARBA" id="ARBA00022679"/>
    </source>
</evidence>
<keyword evidence="6 10" id="KW-0808">Transferase</keyword>
<comment type="subcellular location">
    <subcellularLocation>
        <location evidence="1 10">Cytoplasm</location>
    </subcellularLocation>
</comment>
<keyword evidence="7 10" id="KW-0949">S-adenosyl-L-methionine</keyword>
<dbReference type="PANTHER" id="PTHR30027">
    <property type="entry name" value="RIBOSOMAL RNA SMALL SUBUNIT METHYLTRANSFERASE E"/>
    <property type="match status" value="1"/>
</dbReference>